<gene>
    <name evidence="5" type="ORF">Q3982_08965</name>
</gene>
<dbReference type="PANTHER" id="PTHR43077">
    <property type="entry name" value="TRANSPORT PERMEASE YVFS-RELATED"/>
    <property type="match status" value="1"/>
</dbReference>
<evidence type="ECO:0000313" key="6">
    <source>
        <dbReference type="Proteomes" id="UP001168575"/>
    </source>
</evidence>
<name>A0AA43U9U0_9ACTN</name>
<sequence>DQLVEELKADENIGYVFLDDADQAVDDLYAGKYYAAVIIEPDFTYNMYNFLKEDMFSPTINFYQNEKTNPIAVKVVEAAGDKVKQSVNKAYIQAIVETLFGKFNTFSEGVQGDNTISMLKNTLAKIDKNLAQYDDTIDQFVAANNSLVGTLNNSNSTIDYTIHLLGNERINISNQISYIESTKGDLALINEEVNNLLTNLQDSVQ</sequence>
<protein>
    <submittedName>
        <fullName evidence="5">Uncharacterized protein</fullName>
    </submittedName>
</protein>
<accession>A0AA43U9U0</accession>
<feature type="non-terminal residue" evidence="5">
    <location>
        <position position="1"/>
    </location>
</feature>
<proteinExistence type="predicted"/>
<organism evidence="5 6">
    <name type="scientific">Phoenicibacter congonensis</name>
    <dbReference type="NCBI Taxonomy" id="1944646"/>
    <lineage>
        <taxon>Bacteria</taxon>
        <taxon>Bacillati</taxon>
        <taxon>Actinomycetota</taxon>
        <taxon>Coriobacteriia</taxon>
        <taxon>Eggerthellales</taxon>
        <taxon>Eggerthellaceae</taxon>
        <taxon>Phoenicibacter</taxon>
    </lineage>
</organism>
<evidence type="ECO:0000256" key="4">
    <source>
        <dbReference type="ARBA" id="ARBA00023136"/>
    </source>
</evidence>
<dbReference type="GO" id="GO:0016020">
    <property type="term" value="C:membrane"/>
    <property type="evidence" value="ECO:0007669"/>
    <property type="project" value="UniProtKB-SubCell"/>
</dbReference>
<comment type="caution">
    <text evidence="5">The sequence shown here is derived from an EMBL/GenBank/DDBJ whole genome shotgun (WGS) entry which is preliminary data.</text>
</comment>
<evidence type="ECO:0000256" key="2">
    <source>
        <dbReference type="ARBA" id="ARBA00022692"/>
    </source>
</evidence>
<evidence type="ECO:0000256" key="3">
    <source>
        <dbReference type="ARBA" id="ARBA00022989"/>
    </source>
</evidence>
<dbReference type="PANTHER" id="PTHR43077:SF10">
    <property type="entry name" value="TRANSPORT PERMEASE PROTEIN"/>
    <property type="match status" value="1"/>
</dbReference>
<dbReference type="Gene3D" id="3.40.1710.10">
    <property type="entry name" value="abc type-2 transporter like domain"/>
    <property type="match status" value="1"/>
</dbReference>
<evidence type="ECO:0000256" key="1">
    <source>
        <dbReference type="ARBA" id="ARBA00004141"/>
    </source>
</evidence>
<evidence type="ECO:0000313" key="5">
    <source>
        <dbReference type="EMBL" id="MDO4842790.1"/>
    </source>
</evidence>
<keyword evidence="3" id="KW-1133">Transmembrane helix</keyword>
<dbReference type="AlphaFoldDB" id="A0AA43U9U0"/>
<dbReference type="InterPro" id="IPR051328">
    <property type="entry name" value="T7SS_ABC-Transporter"/>
</dbReference>
<comment type="subcellular location">
    <subcellularLocation>
        <location evidence="1">Membrane</location>
        <topology evidence="1">Multi-pass membrane protein</topology>
    </subcellularLocation>
</comment>
<dbReference type="Proteomes" id="UP001168575">
    <property type="component" value="Unassembled WGS sequence"/>
</dbReference>
<reference evidence="5" key="1">
    <citation type="submission" date="2023-07" db="EMBL/GenBank/DDBJ databases">
        <title>Between Cages and Wild: Unraveling the Impact of Captivity on Animal Microbiomes and Antimicrobial Resistance.</title>
        <authorList>
            <person name="Schmartz G.P."/>
            <person name="Rehner J."/>
            <person name="Schuff M.J."/>
            <person name="Becker S.L."/>
            <person name="Kravczyk M."/>
            <person name="Gurevich A."/>
            <person name="Francke R."/>
            <person name="Mueller R."/>
            <person name="Keller V."/>
            <person name="Keller A."/>
        </authorList>
    </citation>
    <scope>NUCLEOTIDE SEQUENCE</scope>
    <source>
        <strain evidence="5">S12M_St_49</strain>
    </source>
</reference>
<keyword evidence="4" id="KW-0472">Membrane</keyword>
<feature type="non-terminal residue" evidence="5">
    <location>
        <position position="205"/>
    </location>
</feature>
<keyword evidence="2" id="KW-0812">Transmembrane</keyword>
<dbReference type="EMBL" id="JAUMVS010000310">
    <property type="protein sequence ID" value="MDO4842790.1"/>
    <property type="molecule type" value="Genomic_DNA"/>
</dbReference>
<keyword evidence="6" id="KW-1185">Reference proteome</keyword>